<evidence type="ECO:0000256" key="4">
    <source>
        <dbReference type="ARBA" id="ARBA00023098"/>
    </source>
</evidence>
<dbReference type="OrthoDB" id="9781757at2"/>
<dbReference type="PROSITE" id="PS00166">
    <property type="entry name" value="ENOYL_COA_HYDRATASE"/>
    <property type="match status" value="1"/>
</dbReference>
<gene>
    <name evidence="7" type="ORF">FXB38_20430</name>
</gene>
<dbReference type="CDD" id="cd06558">
    <property type="entry name" value="crotonase-like"/>
    <property type="match status" value="1"/>
</dbReference>
<name>A0A5S4WLC5_9BRAD</name>
<dbReference type="InterPro" id="IPR029045">
    <property type="entry name" value="ClpP/crotonase-like_dom_sf"/>
</dbReference>
<protein>
    <submittedName>
        <fullName evidence="7">Crotonase/enoyl-CoA hydratase family protein</fullName>
    </submittedName>
</protein>
<dbReference type="Gene3D" id="3.90.226.10">
    <property type="entry name" value="2-enoyl-CoA Hydratase, Chain A, domain 1"/>
    <property type="match status" value="1"/>
</dbReference>
<accession>A0A5S4WLC5</accession>
<dbReference type="RefSeq" id="WP_148752778.1">
    <property type="nucleotide sequence ID" value="NZ_VSSR01000032.1"/>
</dbReference>
<dbReference type="EMBL" id="VSSR01000032">
    <property type="protein sequence ID" value="TYL82990.1"/>
    <property type="molecule type" value="Genomic_DNA"/>
</dbReference>
<evidence type="ECO:0000256" key="1">
    <source>
        <dbReference type="ARBA" id="ARBA00005005"/>
    </source>
</evidence>
<sequence length="265" mass="28295">MEDRVRLTIVDGVAHVRLNRPDKMNALDPAMFEALIAAGTQLGARREVRAVILSGEGRAFCAGLDLDRLLATTKGDSLIPSADLTQRSHGIANYAQHLVWLWRELPVPVIAAVHGVAFGGGFQLALGADLRYLAPATRLAVIEAKWGLVPDMAGTQLMRHLAREDVVRELTYTGRVFSADEALAYGFATGLADDPLAAALTVAHEIASRSPDAVRAAKRLLNLAATSDVATGLAAETAEQAALLGTPNHVEAVSSNLENRAPRWR</sequence>
<dbReference type="InterPro" id="IPR045002">
    <property type="entry name" value="Ech1-like"/>
</dbReference>
<reference evidence="7 8" key="1">
    <citation type="submission" date="2019-08" db="EMBL/GenBank/DDBJ databases">
        <title>Bradyrhizobium hipponensis sp. nov., a rhizobium isolated from a Lupinus angustifolius root nodule in Tunisia.</title>
        <authorList>
            <person name="Off K."/>
            <person name="Rejili M."/>
            <person name="Mars M."/>
            <person name="Brachmann A."/>
            <person name="Marin M."/>
        </authorList>
    </citation>
    <scope>NUCLEOTIDE SEQUENCE [LARGE SCALE GENOMIC DNA]</scope>
    <source>
        <strain evidence="7 8">CTAW11</strain>
    </source>
</reference>
<dbReference type="InterPro" id="IPR014748">
    <property type="entry name" value="Enoyl-CoA_hydra_C"/>
</dbReference>
<dbReference type="GO" id="GO:0016853">
    <property type="term" value="F:isomerase activity"/>
    <property type="evidence" value="ECO:0007669"/>
    <property type="project" value="UniProtKB-KW"/>
</dbReference>
<comment type="caution">
    <text evidence="7">The sequence shown here is derived from an EMBL/GenBank/DDBJ whole genome shotgun (WGS) entry which is preliminary data.</text>
</comment>
<dbReference type="InterPro" id="IPR018376">
    <property type="entry name" value="Enoyl-CoA_hyd/isom_CS"/>
</dbReference>
<evidence type="ECO:0000256" key="5">
    <source>
        <dbReference type="ARBA" id="ARBA00023235"/>
    </source>
</evidence>
<evidence type="ECO:0000313" key="8">
    <source>
        <dbReference type="Proteomes" id="UP000324853"/>
    </source>
</evidence>
<evidence type="ECO:0000313" key="7">
    <source>
        <dbReference type="EMBL" id="TYL82990.1"/>
    </source>
</evidence>
<evidence type="ECO:0000256" key="3">
    <source>
        <dbReference type="ARBA" id="ARBA00022832"/>
    </source>
</evidence>
<keyword evidence="4" id="KW-0443">Lipid metabolism</keyword>
<dbReference type="GO" id="GO:0006635">
    <property type="term" value="P:fatty acid beta-oxidation"/>
    <property type="evidence" value="ECO:0007669"/>
    <property type="project" value="UniProtKB-UniPathway"/>
</dbReference>
<comment type="similarity">
    <text evidence="2 6">Belongs to the enoyl-CoA hydratase/isomerase family.</text>
</comment>
<dbReference type="PANTHER" id="PTHR43149">
    <property type="entry name" value="ENOYL-COA HYDRATASE"/>
    <property type="match status" value="1"/>
</dbReference>
<keyword evidence="5" id="KW-0413">Isomerase</keyword>
<evidence type="ECO:0000256" key="6">
    <source>
        <dbReference type="RuleBase" id="RU003707"/>
    </source>
</evidence>
<dbReference type="PANTHER" id="PTHR43149:SF1">
    <property type="entry name" value="DELTA(3,5)-DELTA(2,4)-DIENOYL-COA ISOMERASE, MITOCHONDRIAL"/>
    <property type="match status" value="1"/>
</dbReference>
<dbReference type="Pfam" id="PF00378">
    <property type="entry name" value="ECH_1"/>
    <property type="match status" value="1"/>
</dbReference>
<keyword evidence="3" id="KW-0276">Fatty acid metabolism</keyword>
<dbReference type="InterPro" id="IPR001753">
    <property type="entry name" value="Enoyl-CoA_hydra/iso"/>
</dbReference>
<dbReference type="NCBIfam" id="NF005699">
    <property type="entry name" value="PRK07509.1"/>
    <property type="match status" value="1"/>
</dbReference>
<comment type="pathway">
    <text evidence="1">Lipid metabolism; fatty acid beta-oxidation.</text>
</comment>
<keyword evidence="8" id="KW-1185">Reference proteome</keyword>
<organism evidence="7 8">
    <name type="scientific">Bradyrhizobium cytisi</name>
    <dbReference type="NCBI Taxonomy" id="515489"/>
    <lineage>
        <taxon>Bacteria</taxon>
        <taxon>Pseudomonadati</taxon>
        <taxon>Pseudomonadota</taxon>
        <taxon>Alphaproteobacteria</taxon>
        <taxon>Hyphomicrobiales</taxon>
        <taxon>Nitrobacteraceae</taxon>
        <taxon>Bradyrhizobium</taxon>
    </lineage>
</organism>
<dbReference type="Gene3D" id="1.10.12.10">
    <property type="entry name" value="Lyase 2-enoyl-coa Hydratase, Chain A, domain 2"/>
    <property type="match status" value="1"/>
</dbReference>
<proteinExistence type="inferred from homology"/>
<dbReference type="UniPathway" id="UPA00659"/>
<evidence type="ECO:0000256" key="2">
    <source>
        <dbReference type="ARBA" id="ARBA00005254"/>
    </source>
</evidence>
<dbReference type="AlphaFoldDB" id="A0A5S4WLC5"/>
<dbReference type="SUPFAM" id="SSF52096">
    <property type="entry name" value="ClpP/crotonase"/>
    <property type="match status" value="1"/>
</dbReference>
<dbReference type="Proteomes" id="UP000324853">
    <property type="component" value="Unassembled WGS sequence"/>
</dbReference>